<dbReference type="SUPFAM" id="SSF69635">
    <property type="entry name" value="Type III secretory system chaperone-like"/>
    <property type="match status" value="1"/>
</dbReference>
<feature type="domain" description="TY-Chap central" evidence="1">
    <location>
        <begin position="26"/>
        <end position="143"/>
    </location>
</feature>
<keyword evidence="3" id="KW-1185">Reference proteome</keyword>
<sequence length="144" mass="16297">MSNLDATKMKVQRILAENLNGVELTESGFTVRNGTTRAFITCSERDNGNRTYVRVQVPLLMHVRPSPELFEYIAFHAAEYMFGTVYLVKPADDGTSILMYEHTLLGDYLDEEELLSVVFGLAQVGDEIDEELQAKFGGKRFHED</sequence>
<name>A0ABV6HCA6_9ACTN</name>
<proteinExistence type="predicted"/>
<evidence type="ECO:0000313" key="2">
    <source>
        <dbReference type="EMBL" id="MFC0316517.1"/>
    </source>
</evidence>
<protein>
    <recommendedName>
        <fullName evidence="1">TY-Chap central domain-containing protein</fullName>
    </recommendedName>
</protein>
<dbReference type="Pfam" id="PF22551">
    <property type="entry name" value="TY-Chap1"/>
    <property type="match status" value="1"/>
</dbReference>
<evidence type="ECO:0000313" key="3">
    <source>
        <dbReference type="Proteomes" id="UP001589783"/>
    </source>
</evidence>
<dbReference type="InterPro" id="IPR054343">
    <property type="entry name" value="TY-Chap_M"/>
</dbReference>
<gene>
    <name evidence="2" type="ORF">ACFFJD_16865</name>
</gene>
<reference evidence="2 3" key="1">
    <citation type="submission" date="2024-09" db="EMBL/GenBank/DDBJ databases">
        <authorList>
            <person name="Sun Q."/>
            <person name="Mori K."/>
        </authorList>
    </citation>
    <scope>NUCLEOTIDE SEQUENCE [LARGE SCALE GENOMIC DNA]</scope>
    <source>
        <strain evidence="2 3">CCM 7957</strain>
    </source>
</reference>
<organism evidence="2 3">
    <name type="scientific">Gordonia phosphorivorans</name>
    <dbReference type="NCBI Taxonomy" id="1056982"/>
    <lineage>
        <taxon>Bacteria</taxon>
        <taxon>Bacillati</taxon>
        <taxon>Actinomycetota</taxon>
        <taxon>Actinomycetes</taxon>
        <taxon>Mycobacteriales</taxon>
        <taxon>Gordoniaceae</taxon>
        <taxon>Gordonia</taxon>
    </lineage>
</organism>
<dbReference type="RefSeq" id="WP_382366284.1">
    <property type="nucleotide sequence ID" value="NZ_JBHLWV010000052.1"/>
</dbReference>
<dbReference type="Gene3D" id="3.30.1460.10">
    <property type="match status" value="1"/>
</dbReference>
<evidence type="ECO:0000259" key="1">
    <source>
        <dbReference type="Pfam" id="PF22551"/>
    </source>
</evidence>
<comment type="caution">
    <text evidence="2">The sequence shown here is derived from an EMBL/GenBank/DDBJ whole genome shotgun (WGS) entry which is preliminary data.</text>
</comment>
<dbReference type="Proteomes" id="UP001589783">
    <property type="component" value="Unassembled WGS sequence"/>
</dbReference>
<dbReference type="EMBL" id="JBHLWV010000052">
    <property type="protein sequence ID" value="MFC0316517.1"/>
    <property type="molecule type" value="Genomic_DNA"/>
</dbReference>
<accession>A0ABV6HCA6</accession>